<dbReference type="Proteomes" id="UP001446032">
    <property type="component" value="Unassembled WGS sequence"/>
</dbReference>
<proteinExistence type="predicted"/>
<keyword evidence="11 15" id="KW-1133">Transmembrane helix</keyword>
<evidence type="ECO:0000256" key="11">
    <source>
        <dbReference type="ARBA" id="ARBA00022989"/>
    </source>
</evidence>
<comment type="subcellular location">
    <subcellularLocation>
        <location evidence="2">Cell membrane</location>
        <topology evidence="2">Multi-pass membrane protein</topology>
    </subcellularLocation>
</comment>
<gene>
    <name evidence="18" type="ORF">WMO75_10500</name>
</gene>
<dbReference type="Gene3D" id="3.30.565.10">
    <property type="entry name" value="Histidine kinase-like ATPase, C-terminal domain"/>
    <property type="match status" value="1"/>
</dbReference>
<keyword evidence="7 15" id="KW-0812">Transmembrane</keyword>
<dbReference type="Pfam" id="PF00512">
    <property type="entry name" value="HisKA"/>
    <property type="match status" value="1"/>
</dbReference>
<keyword evidence="8" id="KW-0547">Nucleotide-binding</keyword>
<dbReference type="InterPro" id="IPR036890">
    <property type="entry name" value="HATPase_C_sf"/>
</dbReference>
<evidence type="ECO:0000256" key="3">
    <source>
        <dbReference type="ARBA" id="ARBA00012438"/>
    </source>
</evidence>
<evidence type="ECO:0000313" key="19">
    <source>
        <dbReference type="Proteomes" id="UP001446032"/>
    </source>
</evidence>
<dbReference type="SUPFAM" id="SSF158472">
    <property type="entry name" value="HAMP domain-like"/>
    <property type="match status" value="1"/>
</dbReference>
<dbReference type="EC" id="2.7.13.3" evidence="3"/>
<evidence type="ECO:0000256" key="8">
    <source>
        <dbReference type="ARBA" id="ARBA00022741"/>
    </source>
</evidence>
<dbReference type="InterPro" id="IPR003661">
    <property type="entry name" value="HisK_dim/P_dom"/>
</dbReference>
<dbReference type="RefSeq" id="WP_022214559.1">
    <property type="nucleotide sequence ID" value="NZ_JBBMEI010000030.1"/>
</dbReference>
<feature type="transmembrane region" description="Helical" evidence="15">
    <location>
        <begin position="20"/>
        <end position="46"/>
    </location>
</feature>
<comment type="catalytic activity">
    <reaction evidence="1">
        <text>ATP + protein L-histidine = ADP + protein N-phospho-L-histidine.</text>
        <dbReference type="EC" id="2.7.13.3"/>
    </reaction>
</comment>
<keyword evidence="12" id="KW-0902">Two-component regulatory system</keyword>
<evidence type="ECO:0000256" key="14">
    <source>
        <dbReference type="SAM" id="Coils"/>
    </source>
</evidence>
<evidence type="ECO:0000256" key="1">
    <source>
        <dbReference type="ARBA" id="ARBA00000085"/>
    </source>
</evidence>
<dbReference type="SMART" id="SM00304">
    <property type="entry name" value="HAMP"/>
    <property type="match status" value="1"/>
</dbReference>
<dbReference type="GO" id="GO:0016301">
    <property type="term" value="F:kinase activity"/>
    <property type="evidence" value="ECO:0007669"/>
    <property type="project" value="UniProtKB-KW"/>
</dbReference>
<dbReference type="CDD" id="cd06225">
    <property type="entry name" value="HAMP"/>
    <property type="match status" value="1"/>
</dbReference>
<evidence type="ECO:0000256" key="9">
    <source>
        <dbReference type="ARBA" id="ARBA00022777"/>
    </source>
</evidence>
<evidence type="ECO:0000256" key="6">
    <source>
        <dbReference type="ARBA" id="ARBA00022679"/>
    </source>
</evidence>
<feature type="domain" description="HAMP" evidence="17">
    <location>
        <begin position="212"/>
        <end position="264"/>
    </location>
</feature>
<evidence type="ECO:0000256" key="10">
    <source>
        <dbReference type="ARBA" id="ARBA00022840"/>
    </source>
</evidence>
<keyword evidence="13 15" id="KW-0472">Membrane</keyword>
<dbReference type="EMBL" id="JBBMEI010000030">
    <property type="protein sequence ID" value="MEQ2358758.1"/>
    <property type="molecule type" value="Genomic_DNA"/>
</dbReference>
<dbReference type="SMART" id="SM00388">
    <property type="entry name" value="HisKA"/>
    <property type="match status" value="1"/>
</dbReference>
<evidence type="ECO:0000256" key="5">
    <source>
        <dbReference type="ARBA" id="ARBA00022553"/>
    </source>
</evidence>
<dbReference type="PROSITE" id="PS50885">
    <property type="entry name" value="HAMP"/>
    <property type="match status" value="1"/>
</dbReference>
<dbReference type="InterPro" id="IPR036097">
    <property type="entry name" value="HisK_dim/P_sf"/>
</dbReference>
<dbReference type="SUPFAM" id="SSF55874">
    <property type="entry name" value="ATPase domain of HSP90 chaperone/DNA topoisomerase II/histidine kinase"/>
    <property type="match status" value="1"/>
</dbReference>
<dbReference type="InterPro" id="IPR003660">
    <property type="entry name" value="HAMP_dom"/>
</dbReference>
<dbReference type="InterPro" id="IPR005467">
    <property type="entry name" value="His_kinase_dom"/>
</dbReference>
<evidence type="ECO:0000256" key="4">
    <source>
        <dbReference type="ARBA" id="ARBA00022475"/>
    </source>
</evidence>
<evidence type="ECO:0000256" key="2">
    <source>
        <dbReference type="ARBA" id="ARBA00004651"/>
    </source>
</evidence>
<dbReference type="SMART" id="SM00387">
    <property type="entry name" value="HATPase_c"/>
    <property type="match status" value="1"/>
</dbReference>
<reference evidence="18 19" key="1">
    <citation type="submission" date="2024-03" db="EMBL/GenBank/DDBJ databases">
        <title>Human intestinal bacterial collection.</title>
        <authorList>
            <person name="Pauvert C."/>
            <person name="Hitch T.C.A."/>
            <person name="Clavel T."/>
        </authorList>
    </citation>
    <scope>NUCLEOTIDE SEQUENCE [LARGE SCALE GENOMIC DNA]</scope>
    <source>
        <strain evidence="18 19">CLA-AA-H95</strain>
    </source>
</reference>
<evidence type="ECO:0000259" key="17">
    <source>
        <dbReference type="PROSITE" id="PS50885"/>
    </source>
</evidence>
<keyword evidence="6" id="KW-0808">Transferase</keyword>
<feature type="transmembrane region" description="Helical" evidence="15">
    <location>
        <begin position="191"/>
        <end position="210"/>
    </location>
</feature>
<dbReference type="CDD" id="cd00082">
    <property type="entry name" value="HisKA"/>
    <property type="match status" value="1"/>
</dbReference>
<keyword evidence="9 18" id="KW-0418">Kinase</keyword>
<keyword evidence="4" id="KW-1003">Cell membrane</keyword>
<evidence type="ECO:0000256" key="7">
    <source>
        <dbReference type="ARBA" id="ARBA00022692"/>
    </source>
</evidence>
<protein>
    <recommendedName>
        <fullName evidence="3">histidine kinase</fullName>
        <ecNumber evidence="3">2.7.13.3</ecNumber>
    </recommendedName>
</protein>
<feature type="coiled-coil region" evidence="14">
    <location>
        <begin position="245"/>
        <end position="283"/>
    </location>
</feature>
<dbReference type="PROSITE" id="PS50109">
    <property type="entry name" value="HIS_KIN"/>
    <property type="match status" value="1"/>
</dbReference>
<dbReference type="InterPro" id="IPR050398">
    <property type="entry name" value="HssS/ArlS-like"/>
</dbReference>
<keyword evidence="10" id="KW-0067">ATP-binding</keyword>
<comment type="caution">
    <text evidence="18">The sequence shown here is derived from an EMBL/GenBank/DDBJ whole genome shotgun (WGS) entry which is preliminary data.</text>
</comment>
<evidence type="ECO:0000256" key="15">
    <source>
        <dbReference type="SAM" id="Phobius"/>
    </source>
</evidence>
<organism evidence="18 19">
    <name type="scientific">Blautia intestinihominis</name>
    <dbReference type="NCBI Taxonomy" id="3133152"/>
    <lineage>
        <taxon>Bacteria</taxon>
        <taxon>Bacillati</taxon>
        <taxon>Bacillota</taxon>
        <taxon>Clostridia</taxon>
        <taxon>Lachnospirales</taxon>
        <taxon>Lachnospiraceae</taxon>
        <taxon>Blautia</taxon>
    </lineage>
</organism>
<keyword evidence="5" id="KW-0597">Phosphoprotein</keyword>
<dbReference type="InterPro" id="IPR003594">
    <property type="entry name" value="HATPase_dom"/>
</dbReference>
<dbReference type="Gene3D" id="6.10.340.10">
    <property type="match status" value="1"/>
</dbReference>
<keyword evidence="14" id="KW-0175">Coiled coil</keyword>
<evidence type="ECO:0000256" key="12">
    <source>
        <dbReference type="ARBA" id="ARBA00023012"/>
    </source>
</evidence>
<dbReference type="PANTHER" id="PTHR45528">
    <property type="entry name" value="SENSOR HISTIDINE KINASE CPXA"/>
    <property type="match status" value="1"/>
</dbReference>
<dbReference type="Gene3D" id="1.10.287.130">
    <property type="match status" value="1"/>
</dbReference>
<dbReference type="PANTHER" id="PTHR45528:SF1">
    <property type="entry name" value="SENSOR HISTIDINE KINASE CPXA"/>
    <property type="match status" value="1"/>
</dbReference>
<evidence type="ECO:0000259" key="16">
    <source>
        <dbReference type="PROSITE" id="PS50109"/>
    </source>
</evidence>
<evidence type="ECO:0000256" key="13">
    <source>
        <dbReference type="ARBA" id="ARBA00023136"/>
    </source>
</evidence>
<keyword evidence="19" id="KW-1185">Reference proteome</keyword>
<feature type="domain" description="Histidine kinase" evidence="16">
    <location>
        <begin position="293"/>
        <end position="509"/>
    </location>
</feature>
<name>A0ABV1AMK1_9FIRM</name>
<sequence length="510" mass="58663">MRFFHKDSDKKRKNRKFHPLRRQIAVLFIGLLLLSMVVITLINGLFLEHYYISRKTEVLKEAVEKLENLEVETDSDGNSSAEVSDEMFKDCSENNLTWVMVTADGQTICSVGSNEDLLQARLVGYVYDLDQKKNKEKVLQKNDNYVIQQVSDRFARMEYVESWGELGNGCYFLIRTPLESIRESVAISNSFYFYVGLGIIALSGLVVWVITKRITKPISELTQLSTKMSELDFDAKYHSQAGNEIDELGENFNRMSEQLEKTISELKSANNQLLKDIENKEKIDQMRQEFLNNVSHELKTPIALVQGYAEGLKENISDDPESREFYCDVIMDEAAKMNKLVKNLLTLNQLESGRDEVSMERFDIVSLIRGVLQSMDIMIQQKEAKVSFEASEPVYVWADEFKIEEVVTNYTSNALNHLNGEKEIEIRVIPEDDRVRVTVFNTGTPIPEEDVPKLWNKFYKVDKARTREYGGSGIGLSIVKAIMEGLHQQYGVQNYDNGVEFWFTLDRKND</sequence>
<evidence type="ECO:0000313" key="18">
    <source>
        <dbReference type="EMBL" id="MEQ2358758.1"/>
    </source>
</evidence>
<accession>A0ABV1AMK1</accession>
<dbReference type="Pfam" id="PF00672">
    <property type="entry name" value="HAMP"/>
    <property type="match status" value="1"/>
</dbReference>
<dbReference type="SUPFAM" id="SSF47384">
    <property type="entry name" value="Homodimeric domain of signal transducing histidine kinase"/>
    <property type="match status" value="1"/>
</dbReference>
<dbReference type="Pfam" id="PF02518">
    <property type="entry name" value="HATPase_c"/>
    <property type="match status" value="1"/>
</dbReference>